<protein>
    <submittedName>
        <fullName evidence="4">(pine wood nematode) hypothetical protein</fullName>
    </submittedName>
</protein>
<feature type="region of interest" description="Disordered" evidence="1">
    <location>
        <begin position="286"/>
        <end position="338"/>
    </location>
</feature>
<evidence type="ECO:0000313" key="7">
    <source>
        <dbReference type="Proteomes" id="UP000659654"/>
    </source>
</evidence>
<dbReference type="InterPro" id="IPR009635">
    <property type="entry name" value="NPDC1"/>
</dbReference>
<name>A0A1I7RKQ2_BURXY</name>
<dbReference type="EMBL" id="CAJFDI010000006">
    <property type="protein sequence ID" value="CAD5235030.1"/>
    <property type="molecule type" value="Genomic_DNA"/>
</dbReference>
<dbReference type="OrthoDB" id="6270617at2759"/>
<evidence type="ECO:0000313" key="8">
    <source>
        <dbReference type="WBParaSite" id="BXY_0128600.1"/>
    </source>
</evidence>
<dbReference type="SMR" id="A0A1I7RKQ2"/>
<feature type="chain" id="PRO_5036021833" evidence="3">
    <location>
        <begin position="21"/>
        <end position="338"/>
    </location>
</feature>
<evidence type="ECO:0000256" key="3">
    <source>
        <dbReference type="SAM" id="SignalP"/>
    </source>
</evidence>
<feature type="transmembrane region" description="Helical" evidence="2">
    <location>
        <begin position="201"/>
        <end position="225"/>
    </location>
</feature>
<dbReference type="Proteomes" id="UP000659654">
    <property type="component" value="Unassembled WGS sequence"/>
</dbReference>
<keyword evidence="2" id="KW-1133">Transmembrane helix</keyword>
<gene>
    <name evidence="4" type="ORF">BXYJ_LOCUS15121</name>
</gene>
<dbReference type="Proteomes" id="UP000095284">
    <property type="component" value="Unplaced"/>
</dbReference>
<reference evidence="8" key="1">
    <citation type="submission" date="2016-11" db="UniProtKB">
        <authorList>
            <consortium name="WormBaseParasite"/>
        </authorList>
    </citation>
    <scope>IDENTIFICATION</scope>
</reference>
<dbReference type="Proteomes" id="UP000582659">
    <property type="component" value="Unassembled WGS sequence"/>
</dbReference>
<feature type="compositionally biased region" description="Low complexity" evidence="1">
    <location>
        <begin position="112"/>
        <end position="124"/>
    </location>
</feature>
<organism evidence="6 8">
    <name type="scientific">Bursaphelenchus xylophilus</name>
    <name type="common">Pinewood nematode worm</name>
    <name type="synonym">Aphelenchoides xylophilus</name>
    <dbReference type="NCBI Taxonomy" id="6326"/>
    <lineage>
        <taxon>Eukaryota</taxon>
        <taxon>Metazoa</taxon>
        <taxon>Ecdysozoa</taxon>
        <taxon>Nematoda</taxon>
        <taxon>Chromadorea</taxon>
        <taxon>Rhabditida</taxon>
        <taxon>Tylenchina</taxon>
        <taxon>Tylenchomorpha</taxon>
        <taxon>Aphelenchoidea</taxon>
        <taxon>Aphelenchoididae</taxon>
        <taxon>Bursaphelenchus</taxon>
    </lineage>
</organism>
<dbReference type="PANTHER" id="PTHR23352:SF2">
    <property type="entry name" value="NEURAL PROLIFERATION DIFFERENTIATION AND CONTROL PROTEIN 1"/>
    <property type="match status" value="1"/>
</dbReference>
<sequence>MWHVAVLLFGLLSAASNVSAQAYYSEGGPSPQQEAQSSLEKIVGQLQALREAEQAPIDEQQQVPFGLTEEGEYADNADTLRRLSQFLNPQQQYDEPSYDYQQQFQGLAQDNQPQEVSQELQPQPVEEEPVEAQKEEQLPVEEKQEKAPLTAQKKGQFEFVEFVEPHAKILKDGQILDKRAPAVEVQRPSGFFRIFGNSSNVVFIAVATVVCVGSVVGVVGGAYYFNTVRKQRAEAFDDFTRYSPAGPGRDMLRKGKGFAGSPVAESGDESLAYKAQLHHYQQTKQKIIGDEGLNDDHSDKSDDENDDLEEHNFSVYECPGLAPTGDIEVQNPNFSQNP</sequence>
<keyword evidence="2" id="KW-0812">Transmembrane</keyword>
<keyword evidence="7" id="KW-1185">Reference proteome</keyword>
<evidence type="ECO:0000313" key="5">
    <source>
        <dbReference type="EMBL" id="CAG9131164.1"/>
    </source>
</evidence>
<proteinExistence type="predicted"/>
<feature type="signal peptide" evidence="3">
    <location>
        <begin position="1"/>
        <end position="20"/>
    </location>
</feature>
<dbReference type="GO" id="GO:0016020">
    <property type="term" value="C:membrane"/>
    <property type="evidence" value="ECO:0007669"/>
    <property type="project" value="InterPro"/>
</dbReference>
<evidence type="ECO:0000256" key="2">
    <source>
        <dbReference type="SAM" id="Phobius"/>
    </source>
</evidence>
<evidence type="ECO:0000256" key="1">
    <source>
        <dbReference type="SAM" id="MobiDB-lite"/>
    </source>
</evidence>
<dbReference type="Pfam" id="PF06809">
    <property type="entry name" value="NPDC1"/>
    <property type="match status" value="1"/>
</dbReference>
<accession>A0A1I7RKQ2</accession>
<dbReference type="AlphaFoldDB" id="A0A1I7RKQ2"/>
<feature type="compositionally biased region" description="Basic and acidic residues" evidence="1">
    <location>
        <begin position="131"/>
        <end position="146"/>
    </location>
</feature>
<evidence type="ECO:0000313" key="4">
    <source>
        <dbReference type="EMBL" id="CAD5235030.1"/>
    </source>
</evidence>
<dbReference type="PANTHER" id="PTHR23352">
    <property type="entry name" value="NEURAL PROLIFERATION DIFFERENTIATION AND CONTROL PROTEIN-1 NPDC-1 PROTEIN"/>
    <property type="match status" value="1"/>
</dbReference>
<reference evidence="5" key="2">
    <citation type="submission" date="2020-08" db="EMBL/GenBank/DDBJ databases">
        <authorList>
            <person name="Kikuchi T."/>
        </authorList>
    </citation>
    <scope>NUCLEOTIDE SEQUENCE</scope>
    <source>
        <strain evidence="4">Ka4C1</strain>
    </source>
</reference>
<keyword evidence="3" id="KW-0732">Signal</keyword>
<dbReference type="EMBL" id="CAJFCV020000006">
    <property type="protein sequence ID" value="CAG9131164.1"/>
    <property type="molecule type" value="Genomic_DNA"/>
</dbReference>
<evidence type="ECO:0000313" key="6">
    <source>
        <dbReference type="Proteomes" id="UP000095284"/>
    </source>
</evidence>
<keyword evidence="2" id="KW-0472">Membrane</keyword>
<feature type="region of interest" description="Disordered" evidence="1">
    <location>
        <begin position="109"/>
        <end position="147"/>
    </location>
</feature>
<dbReference type="WBParaSite" id="BXY_0128600.1">
    <property type="protein sequence ID" value="BXY_0128600.1"/>
    <property type="gene ID" value="BXY_0128600"/>
</dbReference>